<evidence type="ECO:0000313" key="2">
    <source>
        <dbReference type="EMBL" id="XCC95917.1"/>
    </source>
</evidence>
<evidence type="ECO:0000256" key="1">
    <source>
        <dbReference type="SAM" id="MobiDB-lite"/>
    </source>
</evidence>
<proteinExistence type="predicted"/>
<feature type="region of interest" description="Disordered" evidence="1">
    <location>
        <begin position="104"/>
        <end position="130"/>
    </location>
</feature>
<name>A0AAU8ALX3_9RHOB</name>
<organism evidence="2">
    <name type="scientific">Alloyangia sp. H15</name>
    <dbReference type="NCBI Taxonomy" id="3029062"/>
    <lineage>
        <taxon>Bacteria</taxon>
        <taxon>Pseudomonadati</taxon>
        <taxon>Pseudomonadota</taxon>
        <taxon>Alphaproteobacteria</taxon>
        <taxon>Rhodobacterales</taxon>
        <taxon>Roseobacteraceae</taxon>
        <taxon>Alloyangia</taxon>
    </lineage>
</organism>
<evidence type="ECO:0008006" key="3">
    <source>
        <dbReference type="Google" id="ProtNLM"/>
    </source>
</evidence>
<accession>A0AAU8ALX3</accession>
<dbReference type="EMBL" id="CP123385">
    <property type="protein sequence ID" value="XCC95917.1"/>
    <property type="molecule type" value="Genomic_DNA"/>
</dbReference>
<dbReference type="RefSeq" id="WP_353474784.1">
    <property type="nucleotide sequence ID" value="NZ_CP123385.1"/>
</dbReference>
<sequence length="130" mass="13828">MTNSKRGAIAFTALGATHHLHLSINALVRYQDLFGETLIQGVQELNTAAGDVRRVVRIFYVGVDRDGSMTMEEAGDMIDDIGLKKASELVGKAVQAAFPMDEATDAAETVGKPAGNAKKARQPGEPAETN</sequence>
<gene>
    <name evidence="2" type="ORF">PVT71_14540</name>
</gene>
<dbReference type="AlphaFoldDB" id="A0AAU8ALX3"/>
<protein>
    <recommendedName>
        <fullName evidence="3">Tail tube GTA-gp10-like protein</fullName>
    </recommendedName>
</protein>
<reference evidence="2" key="1">
    <citation type="submission" date="2023-02" db="EMBL/GenBank/DDBJ databases">
        <title>Description and genomic characterization of Salipiger bruguierae sp. nov., isolated from the sediment of mangrove plant Bruguiera sexangula.</title>
        <authorList>
            <person name="Long M."/>
        </authorList>
    </citation>
    <scope>NUCLEOTIDE SEQUENCE</scope>
    <source>
        <strain evidence="2">H15</strain>
    </source>
</reference>